<evidence type="ECO:0000313" key="2">
    <source>
        <dbReference type="Proteomes" id="UP000529795"/>
    </source>
</evidence>
<gene>
    <name evidence="1" type="ORF">GGQ80_001361</name>
</gene>
<dbReference type="EMBL" id="JACIEV010000003">
    <property type="protein sequence ID" value="MBB4153459.1"/>
    <property type="molecule type" value="Genomic_DNA"/>
</dbReference>
<comment type="caution">
    <text evidence="1">The sequence shown here is derived from an EMBL/GenBank/DDBJ whole genome shotgun (WGS) entry which is preliminary data.</text>
</comment>
<name>A0A840F6U4_9SPHN</name>
<proteinExistence type="predicted"/>
<dbReference type="AlphaFoldDB" id="A0A840F6U4"/>
<organism evidence="1 2">
    <name type="scientific">Sphingomonas jinjuensis</name>
    <dbReference type="NCBI Taxonomy" id="535907"/>
    <lineage>
        <taxon>Bacteria</taxon>
        <taxon>Pseudomonadati</taxon>
        <taxon>Pseudomonadota</taxon>
        <taxon>Alphaproteobacteria</taxon>
        <taxon>Sphingomonadales</taxon>
        <taxon>Sphingomonadaceae</taxon>
        <taxon>Sphingomonas</taxon>
    </lineage>
</organism>
<keyword evidence="2" id="KW-1185">Reference proteome</keyword>
<dbReference type="Proteomes" id="UP000529795">
    <property type="component" value="Unassembled WGS sequence"/>
</dbReference>
<evidence type="ECO:0000313" key="1">
    <source>
        <dbReference type="EMBL" id="MBB4153459.1"/>
    </source>
</evidence>
<accession>A0A840F6U4</accession>
<reference evidence="1 2" key="1">
    <citation type="submission" date="2020-08" db="EMBL/GenBank/DDBJ databases">
        <title>Genomic Encyclopedia of Type Strains, Phase IV (KMG-IV): sequencing the most valuable type-strain genomes for metagenomic binning, comparative biology and taxonomic classification.</title>
        <authorList>
            <person name="Goeker M."/>
        </authorList>
    </citation>
    <scope>NUCLEOTIDE SEQUENCE [LARGE SCALE GENOMIC DNA]</scope>
    <source>
        <strain evidence="1 2">YC6723</strain>
    </source>
</reference>
<dbReference type="RefSeq" id="WP_183983135.1">
    <property type="nucleotide sequence ID" value="NZ_JACIEV010000003.1"/>
</dbReference>
<protein>
    <submittedName>
        <fullName evidence="1">Tetratricopeptide (TPR) repeat protein</fullName>
    </submittedName>
</protein>
<sequence>MLALLLLLQAISPDVIVTGKRLEEAQSLCARGACDPLRDAQASIALAEARFRSGGYREAKDILWAAILRNRRHAATDPKPVAAIYEAYATVALHDGDLKAYRIGVAGRVRTLRDHLPGDDTSVIAASSALGDMWINLENFRQADAAFDAVERDASRAGLARTAMIAGMKRVWLAAAMGNGATARLMLAQLYRRPIAREQAMRTALDVLALRIATRQASEQDIDRLVQQVKRTQGEPSALIYAPRWEERVSRTATRNASVAFRERDIFQPVAAEVENLSWIDVGFWIRPDGTTGDIAMLRSTYKPWWTGIALRQIAGRRYTALANADGADQGLGIYRIERITKRTRYVKPVNSLIERHVAADGYEVLDLTGPPSGKAG</sequence>